<proteinExistence type="predicted"/>
<dbReference type="EMBL" id="VMHM01000002">
    <property type="protein sequence ID" value="TSK05654.1"/>
    <property type="molecule type" value="Genomic_DNA"/>
</dbReference>
<dbReference type="Proteomes" id="UP000319483">
    <property type="component" value="Unassembled WGS sequence"/>
</dbReference>
<dbReference type="Pfam" id="PF08845">
    <property type="entry name" value="SymE_toxin"/>
    <property type="match status" value="1"/>
</dbReference>
<evidence type="ECO:0000313" key="3">
    <source>
        <dbReference type="Proteomes" id="UP000319483"/>
    </source>
</evidence>
<dbReference type="GO" id="GO:0005737">
    <property type="term" value="C:cytoplasm"/>
    <property type="evidence" value="ECO:0007669"/>
    <property type="project" value="InterPro"/>
</dbReference>
<dbReference type="InterPro" id="IPR014944">
    <property type="entry name" value="Toxin_SymE-like"/>
</dbReference>
<evidence type="ECO:0000313" key="2">
    <source>
        <dbReference type="EMBL" id="TSK05654.1"/>
    </source>
</evidence>
<sequence>MTIKSRWLKAFGFTTGQPVNIDAQQELLIIRSEGLS</sequence>
<dbReference type="RefSeq" id="WP_144091359.1">
    <property type="nucleotide sequence ID" value="NZ_CAMLBV010000006.1"/>
</dbReference>
<organism evidence="2 3">
    <name type="scientific">Gilliamella apicola</name>
    <dbReference type="NCBI Taxonomy" id="1196095"/>
    <lineage>
        <taxon>Bacteria</taxon>
        <taxon>Pseudomonadati</taxon>
        <taxon>Pseudomonadota</taxon>
        <taxon>Gammaproteobacteria</taxon>
        <taxon>Orbales</taxon>
        <taxon>Orbaceae</taxon>
        <taxon>Gilliamella</taxon>
    </lineage>
</organism>
<name>A0A556SWY3_9GAMM</name>
<accession>A0A556SWY3</accession>
<gene>
    <name evidence="2" type="ORF">FPQ15_02315</name>
</gene>
<comment type="caution">
    <text evidence="2">The sequence shown here is derived from an EMBL/GenBank/DDBJ whole genome shotgun (WGS) entry which is preliminary data.</text>
</comment>
<dbReference type="GO" id="GO:0003723">
    <property type="term" value="F:RNA binding"/>
    <property type="evidence" value="ECO:0007669"/>
    <property type="project" value="InterPro"/>
</dbReference>
<dbReference type="GO" id="GO:0016788">
    <property type="term" value="F:hydrolase activity, acting on ester bonds"/>
    <property type="evidence" value="ECO:0007669"/>
    <property type="project" value="InterPro"/>
</dbReference>
<dbReference type="GO" id="GO:0016070">
    <property type="term" value="P:RNA metabolic process"/>
    <property type="evidence" value="ECO:0007669"/>
    <property type="project" value="InterPro"/>
</dbReference>
<evidence type="ECO:0000259" key="1">
    <source>
        <dbReference type="Pfam" id="PF08845"/>
    </source>
</evidence>
<dbReference type="AlphaFoldDB" id="A0A556SWY3"/>
<protein>
    <submittedName>
        <fullName evidence="2">Type I toxin-antitoxin system SymE family toxin</fullName>
    </submittedName>
</protein>
<reference evidence="2 3" key="1">
    <citation type="submission" date="2019-07" db="EMBL/GenBank/DDBJ databases">
        <title>Gilliamella genomes.</title>
        <authorList>
            <person name="Zheng H."/>
        </authorList>
    </citation>
    <scope>NUCLEOTIDE SEQUENCE [LARGE SCALE GENOMIC DNA]</scope>
    <source>
        <strain evidence="2 3">W8127</strain>
    </source>
</reference>
<feature type="domain" description="Toxin SymE-like" evidence="1">
    <location>
        <begin position="1"/>
        <end position="31"/>
    </location>
</feature>